<sequence length="72" mass="8369">MGKLSPKPQPIKKYSWEDLNAYLNMIFTSQHDHPRASINYHNYNMSKNDIIVEAEKSGYKVTDEGNGYLTFE</sequence>
<comment type="caution">
    <text evidence="1">The sequence shown here is derived from an EMBL/GenBank/DDBJ whole genome shotgun (WGS) entry which is preliminary data.</text>
</comment>
<evidence type="ECO:0000313" key="2">
    <source>
        <dbReference type="Proteomes" id="UP001549122"/>
    </source>
</evidence>
<dbReference type="RefSeq" id="WP_354365783.1">
    <property type="nucleotide sequence ID" value="NZ_JBEPLO010000021.1"/>
</dbReference>
<keyword evidence="2" id="KW-1185">Reference proteome</keyword>
<dbReference type="Proteomes" id="UP001549122">
    <property type="component" value="Unassembled WGS sequence"/>
</dbReference>
<name>A0ABV2FJA7_9STRE</name>
<organism evidence="1 2">
    <name type="scientific">Streptococcus rupicaprae</name>
    <dbReference type="NCBI Taxonomy" id="759619"/>
    <lineage>
        <taxon>Bacteria</taxon>
        <taxon>Bacillati</taxon>
        <taxon>Bacillota</taxon>
        <taxon>Bacilli</taxon>
        <taxon>Lactobacillales</taxon>
        <taxon>Streptococcaceae</taxon>
        <taxon>Streptococcus</taxon>
    </lineage>
</organism>
<protein>
    <submittedName>
        <fullName evidence="1">Uncharacterized protein</fullName>
    </submittedName>
</protein>
<accession>A0ABV2FJA7</accession>
<evidence type="ECO:0000313" key="1">
    <source>
        <dbReference type="EMBL" id="MET3558655.1"/>
    </source>
</evidence>
<reference evidence="1 2" key="1">
    <citation type="submission" date="2024-06" db="EMBL/GenBank/DDBJ databases">
        <title>Genomic Encyclopedia of Type Strains, Phase IV (KMG-IV): sequencing the most valuable type-strain genomes for metagenomic binning, comparative biology and taxonomic classification.</title>
        <authorList>
            <person name="Goeker M."/>
        </authorList>
    </citation>
    <scope>NUCLEOTIDE SEQUENCE [LARGE SCALE GENOMIC DNA]</scope>
    <source>
        <strain evidence="1 2">DSM 28303</strain>
    </source>
</reference>
<dbReference type="EMBL" id="JBEPLO010000021">
    <property type="protein sequence ID" value="MET3558655.1"/>
    <property type="molecule type" value="Genomic_DNA"/>
</dbReference>
<gene>
    <name evidence="1" type="ORF">ABID29_001781</name>
</gene>
<proteinExistence type="predicted"/>